<evidence type="ECO:0000259" key="3">
    <source>
        <dbReference type="PROSITE" id="PS51186"/>
    </source>
</evidence>
<dbReference type="KEGG" id="cdq:BOQ54_16330"/>
<dbReference type="Gene3D" id="3.40.630.30">
    <property type="match status" value="1"/>
</dbReference>
<dbReference type="PANTHER" id="PTHR43072:SF23">
    <property type="entry name" value="UPF0039 PROTEIN C11D3.02C"/>
    <property type="match status" value="1"/>
</dbReference>
<keyword evidence="1" id="KW-0808">Transferase</keyword>
<dbReference type="CDD" id="cd04301">
    <property type="entry name" value="NAT_SF"/>
    <property type="match status" value="1"/>
</dbReference>
<reference evidence="4 5" key="1">
    <citation type="submission" date="2016-11" db="EMBL/GenBank/DDBJ databases">
        <title>Complete genome sequence of the aerobically denitrifying bacterium Chelatococcus daeguensis TAD1.</title>
        <authorList>
            <person name="Yang Y."/>
            <person name="Huang S."/>
            <person name="Lin E."/>
        </authorList>
    </citation>
    <scope>NUCLEOTIDE SEQUENCE [LARGE SCALE GENOMIC DNA]</scope>
    <source>
        <strain evidence="4 5">TAD1</strain>
    </source>
</reference>
<evidence type="ECO:0000256" key="1">
    <source>
        <dbReference type="ARBA" id="ARBA00022679"/>
    </source>
</evidence>
<dbReference type="PANTHER" id="PTHR43072">
    <property type="entry name" value="N-ACETYLTRANSFERASE"/>
    <property type="match status" value="1"/>
</dbReference>
<dbReference type="RefSeq" id="WP_071924305.1">
    <property type="nucleotide sequence ID" value="NZ_CP018095.1"/>
</dbReference>
<dbReference type="Proteomes" id="UP000182703">
    <property type="component" value="Chromosome"/>
</dbReference>
<name>A0AAC9JU76_9HYPH</name>
<feature type="domain" description="N-acetyltransferase" evidence="3">
    <location>
        <begin position="2"/>
        <end position="168"/>
    </location>
</feature>
<dbReference type="InterPro" id="IPR000182">
    <property type="entry name" value="GNAT_dom"/>
</dbReference>
<dbReference type="PROSITE" id="PS51186">
    <property type="entry name" value="GNAT"/>
    <property type="match status" value="1"/>
</dbReference>
<dbReference type="EMBL" id="CP018095">
    <property type="protein sequence ID" value="APF38695.1"/>
    <property type="molecule type" value="Genomic_DNA"/>
</dbReference>
<accession>A0AAC9JU76</accession>
<evidence type="ECO:0000256" key="2">
    <source>
        <dbReference type="ARBA" id="ARBA00023315"/>
    </source>
</evidence>
<keyword evidence="5" id="KW-1185">Reference proteome</keyword>
<organism evidence="4 5">
    <name type="scientific">Chelatococcus daeguensis</name>
    <dbReference type="NCBI Taxonomy" id="444444"/>
    <lineage>
        <taxon>Bacteria</taxon>
        <taxon>Pseudomonadati</taxon>
        <taxon>Pseudomonadota</taxon>
        <taxon>Alphaproteobacteria</taxon>
        <taxon>Hyphomicrobiales</taxon>
        <taxon>Chelatococcaceae</taxon>
        <taxon>Chelatococcus</taxon>
    </lineage>
</organism>
<dbReference type="SUPFAM" id="SSF55729">
    <property type="entry name" value="Acyl-CoA N-acyltransferases (Nat)"/>
    <property type="match status" value="1"/>
</dbReference>
<dbReference type="InterPro" id="IPR016181">
    <property type="entry name" value="Acyl_CoA_acyltransferase"/>
</dbReference>
<gene>
    <name evidence="4" type="ORF">BOQ54_16330</name>
</gene>
<sequence>MPTIRHAREADVPAILALHNHHILNSLAIWRHEPADLDERLGWFRERTHKGFPVLVAELPPASDTAQVAGFATYGPFRSGAGYDLTVESSIYVGEAFQRRGVATALMEALIAEARRDGRAVMVAAIGLPNDPSRALHTRFGFREVGRLEGIGRKFGRALDLLMMQKDL</sequence>
<proteinExistence type="predicted"/>
<dbReference type="AlphaFoldDB" id="A0AAC9JU76"/>
<dbReference type="GO" id="GO:0016747">
    <property type="term" value="F:acyltransferase activity, transferring groups other than amino-acyl groups"/>
    <property type="evidence" value="ECO:0007669"/>
    <property type="project" value="InterPro"/>
</dbReference>
<evidence type="ECO:0000313" key="5">
    <source>
        <dbReference type="Proteomes" id="UP000182703"/>
    </source>
</evidence>
<protein>
    <recommendedName>
        <fullName evidence="3">N-acetyltransferase domain-containing protein</fullName>
    </recommendedName>
</protein>
<dbReference type="Pfam" id="PF00583">
    <property type="entry name" value="Acetyltransf_1"/>
    <property type="match status" value="1"/>
</dbReference>
<keyword evidence="2" id="KW-0012">Acyltransferase</keyword>
<evidence type="ECO:0000313" key="4">
    <source>
        <dbReference type="EMBL" id="APF38695.1"/>
    </source>
</evidence>